<reference evidence="2" key="2">
    <citation type="submission" date="2020-09" db="EMBL/GenBank/DDBJ databases">
        <authorList>
            <person name="Sun Q."/>
            <person name="Zhou Y."/>
        </authorList>
    </citation>
    <scope>NUCLEOTIDE SEQUENCE</scope>
    <source>
        <strain evidence="2">CGMCC 1.15519</strain>
    </source>
</reference>
<evidence type="ECO:0000256" key="1">
    <source>
        <dbReference type="SAM" id="Phobius"/>
    </source>
</evidence>
<proteinExistence type="predicted"/>
<evidence type="ECO:0000313" key="2">
    <source>
        <dbReference type="EMBL" id="GGE04172.1"/>
    </source>
</evidence>
<reference evidence="2" key="1">
    <citation type="journal article" date="2014" name="Int. J. Syst. Evol. Microbiol.">
        <title>Complete genome sequence of Corynebacterium casei LMG S-19264T (=DSM 44701T), isolated from a smear-ripened cheese.</title>
        <authorList>
            <consortium name="US DOE Joint Genome Institute (JGI-PGF)"/>
            <person name="Walter F."/>
            <person name="Albersmeier A."/>
            <person name="Kalinowski J."/>
            <person name="Ruckert C."/>
        </authorList>
    </citation>
    <scope>NUCLEOTIDE SEQUENCE</scope>
    <source>
        <strain evidence="2">CGMCC 1.15519</strain>
    </source>
</reference>
<dbReference type="EMBL" id="BMJM01000002">
    <property type="protein sequence ID" value="GGE04172.1"/>
    <property type="molecule type" value="Genomic_DNA"/>
</dbReference>
<comment type="caution">
    <text evidence="2">The sequence shown here is derived from an EMBL/GenBank/DDBJ whole genome shotgun (WGS) entry which is preliminary data.</text>
</comment>
<keyword evidence="1" id="KW-1133">Transmembrane helix</keyword>
<sequence length="323" mass="33202">MQDPSPRTSRLILTAGFGVAIAIGGVGFTLGQRAATDRLAVTAEAPASAPAPVPMSSPPETVSRVLGRQDVVMLAAKAADAKARGVAIGAATGGTAIDAATRGTGPAEAGVAVGRRFSIELPFGCGGPSTADSDAAMRWRYDEKAGALRLHVAPIAWSPGEWLAAGPVTDGETIEGFWIARPWANSEACPTNDPVAASGVYPVLLPGQTLAIGEFFGSEDVRQGRRDGRAYTSVLRMTADAVRGEQGFRVRLSGRIAAAPDGSLVACRQPGGAEQRPICIVLATFDEVAIENAATGETLTIWDVAGTGRIEERVRGTVGNGAN</sequence>
<dbReference type="RefSeq" id="WP_188761643.1">
    <property type="nucleotide sequence ID" value="NZ_BMJM01000002.1"/>
</dbReference>
<organism evidence="2 3">
    <name type="scientific">Sandarakinorhabdus glacialis</name>
    <dbReference type="NCBI Taxonomy" id="1614636"/>
    <lineage>
        <taxon>Bacteria</taxon>
        <taxon>Pseudomonadati</taxon>
        <taxon>Pseudomonadota</taxon>
        <taxon>Alphaproteobacteria</taxon>
        <taxon>Sphingomonadales</taxon>
        <taxon>Sphingosinicellaceae</taxon>
        <taxon>Sandarakinorhabdus</taxon>
    </lineage>
</organism>
<keyword evidence="1" id="KW-0472">Membrane</keyword>
<evidence type="ECO:0000313" key="3">
    <source>
        <dbReference type="Proteomes" id="UP000635071"/>
    </source>
</evidence>
<keyword evidence="3" id="KW-1185">Reference proteome</keyword>
<keyword evidence="1" id="KW-0812">Transmembrane</keyword>
<gene>
    <name evidence="2" type="ORF">GCM10011529_08170</name>
</gene>
<dbReference type="Proteomes" id="UP000635071">
    <property type="component" value="Unassembled WGS sequence"/>
</dbReference>
<accession>A0A916ZLY6</accession>
<name>A0A916ZLY6_9SPHN</name>
<feature type="transmembrane region" description="Helical" evidence="1">
    <location>
        <begin position="12"/>
        <end position="31"/>
    </location>
</feature>
<protein>
    <submittedName>
        <fullName evidence="2">Uncharacterized protein</fullName>
    </submittedName>
</protein>
<dbReference type="AlphaFoldDB" id="A0A916ZLY6"/>